<dbReference type="Pfam" id="PF13923">
    <property type="entry name" value="zf-C3HC4_2"/>
    <property type="match status" value="1"/>
</dbReference>
<proteinExistence type="inferred from homology"/>
<keyword evidence="8" id="KW-0808">Transferase</keyword>
<evidence type="ECO:0000256" key="19">
    <source>
        <dbReference type="SAM" id="MobiDB-lite"/>
    </source>
</evidence>
<dbReference type="GO" id="GO:0044818">
    <property type="term" value="P:mitotic G2/M transition checkpoint"/>
    <property type="evidence" value="ECO:0007669"/>
    <property type="project" value="Ensembl"/>
</dbReference>
<reference evidence="22" key="2">
    <citation type="submission" date="2025-09" db="UniProtKB">
        <authorList>
            <consortium name="Ensembl"/>
        </authorList>
    </citation>
    <scope>IDENTIFICATION</scope>
</reference>
<dbReference type="GO" id="GO:0031648">
    <property type="term" value="P:protein destabilization"/>
    <property type="evidence" value="ECO:0007669"/>
    <property type="project" value="Ensembl"/>
</dbReference>
<dbReference type="PANTHER" id="PTHR16079">
    <property type="entry name" value="UBIQUITIN LIGASE PROTEIN CHFR"/>
    <property type="match status" value="1"/>
</dbReference>
<comment type="subcellular location">
    <subcellularLocation>
        <location evidence="2">Nucleus</location>
        <location evidence="2">PML body</location>
    </subcellularLocation>
</comment>
<evidence type="ECO:0000256" key="17">
    <source>
        <dbReference type="ARBA" id="ARBA00031332"/>
    </source>
</evidence>
<sequence length="679" mass="75807">MEHMELGGQMQPIENPQPWGKLIRLGVEQAEPHVLLLKNEWTIGRKKGCDLSFPGNKLVSGYHCKIIMDEKSGQVFLQDTSTNGTVINKQKVVKRQTCPLQSGDVIYIVYRKYSPENNVAYLYESLHPNKDGANDPGEAKADSACHTTKDTSSTGESNNGASTALPPSASRTSYEEPQPSTSTSNLFKIVPTSPTESTSTEKANPSIVGPHPCTLIFAPALLNLVPSGPETLLQLRQPVVNTGTSGASLRDAEKTAMFQLSEREGKDSPCPARKKIRRDDEASCALQMVTPDGHAMRPDPEDAKSATMKTDKMGESLSCIICQELLHDCVSLQPCMHTFCAACYSEWMERSSLCPTCRCPVERICKNHILNNLVEAYLIQHPDKCRSEEDIRSMDARNKITQDMLQPKVQRCCSDEEGSSEDLLDLSDVDSESSDISQPYVLCRQCPGYHQQTVLPLTFPDQEKNTAPGQVPGDSPSTSSNFPTAVQEYVCPAEGSHIFCTCCFQPMPDRRVEREHNPNIAPQQCTICLQAFCHMYWGCVRVSCLGCLAPFCELNLGDRCLDGILNSNNYESDILKEYLQTRGMTWKDMLNESLLALQKGTFILPDYRITGETVLCYFCGLRTFRELAYQYRQIIPTAELPESIASRPDCYWGRNCRTQVKAHHAMKFNHICEQTRFKN</sequence>
<keyword evidence="23" id="KW-1185">Reference proteome</keyword>
<dbReference type="FunFam" id="2.60.200.20:FF:000022">
    <property type="entry name" value="E3 ubiquitin-protein ligase CHFR isoform X2"/>
    <property type="match status" value="1"/>
</dbReference>
<dbReference type="Proteomes" id="UP000694559">
    <property type="component" value="Unplaced"/>
</dbReference>
<name>A0A8C7E347_NAJNA</name>
<gene>
    <name evidence="22" type="primary">CHFR</name>
</gene>
<evidence type="ECO:0000256" key="16">
    <source>
        <dbReference type="ARBA" id="ARBA00029800"/>
    </source>
</evidence>
<dbReference type="GO" id="GO:0000166">
    <property type="term" value="F:nucleotide binding"/>
    <property type="evidence" value="ECO:0007669"/>
    <property type="project" value="Ensembl"/>
</dbReference>
<evidence type="ECO:0000256" key="13">
    <source>
        <dbReference type="ARBA" id="ARBA00022833"/>
    </source>
</evidence>
<dbReference type="GO" id="GO:0044779">
    <property type="term" value="P:meiotic spindle checkpoint signaling"/>
    <property type="evidence" value="ECO:0007669"/>
    <property type="project" value="Ensembl"/>
</dbReference>
<dbReference type="PROSITE" id="PS00518">
    <property type="entry name" value="ZF_RING_1"/>
    <property type="match status" value="1"/>
</dbReference>
<keyword evidence="7" id="KW-0132">Cell division</keyword>
<comment type="pathway">
    <text evidence="3">Protein modification; protein ubiquitination.</text>
</comment>
<dbReference type="PANTHER" id="PTHR16079:SF4">
    <property type="entry name" value="E3 UBIQUITIN-PROTEIN LIGASE CHFR"/>
    <property type="match status" value="1"/>
</dbReference>
<dbReference type="CDD" id="cd16503">
    <property type="entry name" value="RING-HC_CHFR"/>
    <property type="match status" value="1"/>
</dbReference>
<evidence type="ECO:0000313" key="23">
    <source>
        <dbReference type="Proteomes" id="UP000694559"/>
    </source>
</evidence>
<dbReference type="SUPFAM" id="SSF49879">
    <property type="entry name" value="SMAD/FHA domain"/>
    <property type="match status" value="1"/>
</dbReference>
<evidence type="ECO:0000256" key="4">
    <source>
        <dbReference type="ARBA" id="ARBA00005797"/>
    </source>
</evidence>
<dbReference type="InterPro" id="IPR008984">
    <property type="entry name" value="SMAD_FHA_dom_sf"/>
</dbReference>
<dbReference type="FunFam" id="3.30.40.140:FF:000001">
    <property type="entry name" value="E3 ubiquitin-protein ligase CHFR isoform X1"/>
    <property type="match status" value="1"/>
</dbReference>
<dbReference type="OMA" id="SNYWFPG"/>
<dbReference type="SMART" id="SM00184">
    <property type="entry name" value="RING"/>
    <property type="match status" value="1"/>
</dbReference>
<keyword evidence="14" id="KW-0539">Nucleus</keyword>
<dbReference type="Gene3D" id="3.30.40.140">
    <property type="match status" value="1"/>
</dbReference>
<keyword evidence="15" id="KW-0131">Cell cycle</keyword>
<evidence type="ECO:0000256" key="5">
    <source>
        <dbReference type="ARBA" id="ARBA00012483"/>
    </source>
</evidence>
<evidence type="ECO:0000256" key="7">
    <source>
        <dbReference type="ARBA" id="ARBA00022618"/>
    </source>
</evidence>
<dbReference type="EC" id="2.3.2.27" evidence="5"/>
<dbReference type="SUPFAM" id="SSF57850">
    <property type="entry name" value="RING/U-box"/>
    <property type="match status" value="1"/>
</dbReference>
<dbReference type="InterPro" id="IPR040909">
    <property type="entry name" value="CHFR_Znf-CRD"/>
</dbReference>
<reference evidence="22" key="1">
    <citation type="submission" date="2025-08" db="UniProtKB">
        <authorList>
            <consortium name="Ensembl"/>
        </authorList>
    </citation>
    <scope>IDENTIFICATION</scope>
</reference>
<organism evidence="22 23">
    <name type="scientific">Naja naja</name>
    <name type="common">Indian cobra</name>
    <dbReference type="NCBI Taxonomy" id="35670"/>
    <lineage>
        <taxon>Eukaryota</taxon>
        <taxon>Metazoa</taxon>
        <taxon>Chordata</taxon>
        <taxon>Craniata</taxon>
        <taxon>Vertebrata</taxon>
        <taxon>Euteleostomi</taxon>
        <taxon>Lepidosauria</taxon>
        <taxon>Squamata</taxon>
        <taxon>Bifurcata</taxon>
        <taxon>Unidentata</taxon>
        <taxon>Episquamata</taxon>
        <taxon>Toxicofera</taxon>
        <taxon>Serpentes</taxon>
        <taxon>Colubroidea</taxon>
        <taxon>Elapidae</taxon>
        <taxon>Elapinae</taxon>
        <taxon>Naja</taxon>
    </lineage>
</organism>
<evidence type="ECO:0000256" key="18">
    <source>
        <dbReference type="PROSITE-ProRule" id="PRU00175"/>
    </source>
</evidence>
<dbReference type="InterPro" id="IPR052256">
    <property type="entry name" value="E3_ubiquitin-ligase_CHFR"/>
</dbReference>
<evidence type="ECO:0000256" key="1">
    <source>
        <dbReference type="ARBA" id="ARBA00000900"/>
    </source>
</evidence>
<evidence type="ECO:0000256" key="9">
    <source>
        <dbReference type="ARBA" id="ARBA00022723"/>
    </source>
</evidence>
<dbReference type="InterPro" id="IPR000253">
    <property type="entry name" value="FHA_dom"/>
</dbReference>
<dbReference type="SMART" id="SM00240">
    <property type="entry name" value="FHA"/>
    <property type="match status" value="1"/>
</dbReference>
<dbReference type="PROSITE" id="PS50089">
    <property type="entry name" value="ZF_RING_2"/>
    <property type="match status" value="1"/>
</dbReference>
<comment type="catalytic activity">
    <reaction evidence="1">
        <text>S-ubiquitinyl-[E2 ubiquitin-conjugating enzyme]-L-cysteine + [acceptor protein]-L-lysine = [E2 ubiquitin-conjugating enzyme]-L-cysteine + N(6)-ubiquitinyl-[acceptor protein]-L-lysine.</text>
        <dbReference type="EC" id="2.3.2.27"/>
    </reaction>
</comment>
<dbReference type="GO" id="GO:0006511">
    <property type="term" value="P:ubiquitin-dependent protein catabolic process"/>
    <property type="evidence" value="ECO:0007669"/>
    <property type="project" value="Ensembl"/>
</dbReference>
<dbReference type="GeneTree" id="ENSGT00400000022306"/>
<feature type="domain" description="RING-type" evidence="21">
    <location>
        <begin position="319"/>
        <end position="358"/>
    </location>
</feature>
<evidence type="ECO:0000256" key="10">
    <source>
        <dbReference type="ARBA" id="ARBA00022771"/>
    </source>
</evidence>
<dbReference type="Pfam" id="PF17979">
    <property type="entry name" value="zf-CRD"/>
    <property type="match status" value="1"/>
</dbReference>
<protein>
    <recommendedName>
        <fullName evidence="6">E3 ubiquitin-protein ligase CHFR</fullName>
        <ecNumber evidence="5">2.3.2.27</ecNumber>
    </recommendedName>
    <alternativeName>
        <fullName evidence="17">Checkpoint with forkhead and RING finger domains protein</fullName>
    </alternativeName>
    <alternativeName>
        <fullName evidence="16">RING-type E3 ubiquitin transferase CHFR</fullName>
    </alternativeName>
</protein>
<dbReference type="InterPro" id="IPR001841">
    <property type="entry name" value="Znf_RING"/>
</dbReference>
<dbReference type="Ensembl" id="ENSNNAT00000021317.1">
    <property type="protein sequence ID" value="ENSNNAP00000020320.1"/>
    <property type="gene ID" value="ENSNNAG00000013508.1"/>
</dbReference>
<dbReference type="CDD" id="cd22672">
    <property type="entry name" value="FHA_CHFR"/>
    <property type="match status" value="1"/>
</dbReference>
<feature type="compositionally biased region" description="Polar residues" evidence="19">
    <location>
        <begin position="150"/>
        <end position="162"/>
    </location>
</feature>
<dbReference type="FunFam" id="3.30.40.10:FF:000203">
    <property type="entry name" value="E3 ubiquitin-protein ligase CHFR isoform X1"/>
    <property type="match status" value="1"/>
</dbReference>
<keyword evidence="13" id="KW-0862">Zinc</keyword>
<evidence type="ECO:0000259" key="21">
    <source>
        <dbReference type="PROSITE" id="PS50089"/>
    </source>
</evidence>
<dbReference type="Pfam" id="PF00498">
    <property type="entry name" value="FHA"/>
    <property type="match status" value="1"/>
</dbReference>
<evidence type="ECO:0000259" key="20">
    <source>
        <dbReference type="PROSITE" id="PS50006"/>
    </source>
</evidence>
<dbReference type="InterPro" id="IPR017907">
    <property type="entry name" value="Znf_RING_CS"/>
</dbReference>
<dbReference type="GO" id="GO:0032436">
    <property type="term" value="P:positive regulation of proteasomal ubiquitin-dependent protein catabolic process"/>
    <property type="evidence" value="ECO:0007669"/>
    <property type="project" value="Ensembl"/>
</dbReference>
<comment type="similarity">
    <text evidence="4">Belongs to the CHFR family.</text>
</comment>
<feature type="compositionally biased region" description="Low complexity" evidence="19">
    <location>
        <begin position="191"/>
        <end position="201"/>
    </location>
</feature>
<keyword evidence="9" id="KW-0479">Metal-binding</keyword>
<evidence type="ECO:0000256" key="3">
    <source>
        <dbReference type="ARBA" id="ARBA00004906"/>
    </source>
</evidence>
<dbReference type="GO" id="GO:0016605">
    <property type="term" value="C:PML body"/>
    <property type="evidence" value="ECO:0007669"/>
    <property type="project" value="UniProtKB-SubCell"/>
</dbReference>
<feature type="compositionally biased region" description="Basic and acidic residues" evidence="19">
    <location>
        <begin position="132"/>
        <end position="149"/>
    </location>
</feature>
<dbReference type="GO" id="GO:0031398">
    <property type="term" value="P:positive regulation of protein ubiquitination"/>
    <property type="evidence" value="ECO:0007669"/>
    <property type="project" value="Ensembl"/>
</dbReference>
<evidence type="ECO:0000256" key="6">
    <source>
        <dbReference type="ARBA" id="ARBA00017908"/>
    </source>
</evidence>
<dbReference type="InterPro" id="IPR013083">
    <property type="entry name" value="Znf_RING/FYVE/PHD"/>
</dbReference>
<evidence type="ECO:0000313" key="22">
    <source>
        <dbReference type="Ensembl" id="ENSNNAP00000020320.1"/>
    </source>
</evidence>
<dbReference type="Gene3D" id="3.30.40.10">
    <property type="entry name" value="Zinc/RING finger domain, C3HC4 (zinc finger)"/>
    <property type="match status" value="1"/>
</dbReference>
<feature type="region of interest" description="Disordered" evidence="19">
    <location>
        <begin position="460"/>
        <end position="481"/>
    </location>
</feature>
<evidence type="ECO:0000256" key="2">
    <source>
        <dbReference type="ARBA" id="ARBA00004322"/>
    </source>
</evidence>
<dbReference type="PROSITE" id="PS50006">
    <property type="entry name" value="FHA_DOMAIN"/>
    <property type="match status" value="1"/>
</dbReference>
<accession>A0A8C7E347</accession>
<dbReference type="Gene3D" id="2.60.200.20">
    <property type="match status" value="1"/>
</dbReference>
<evidence type="ECO:0000256" key="12">
    <source>
        <dbReference type="ARBA" id="ARBA00022786"/>
    </source>
</evidence>
<feature type="domain" description="FHA" evidence="20">
    <location>
        <begin position="41"/>
        <end position="92"/>
    </location>
</feature>
<keyword evidence="12" id="KW-0833">Ubl conjugation pathway</keyword>
<feature type="region of interest" description="Disordered" evidence="19">
    <location>
        <begin position="132"/>
        <end position="206"/>
    </location>
</feature>
<keyword evidence="10 18" id="KW-0863">Zinc-finger</keyword>
<evidence type="ECO:0000256" key="14">
    <source>
        <dbReference type="ARBA" id="ARBA00023242"/>
    </source>
</evidence>
<dbReference type="OrthoDB" id="1305878at2759"/>
<dbReference type="GO" id="GO:0051301">
    <property type="term" value="P:cell division"/>
    <property type="evidence" value="ECO:0007669"/>
    <property type="project" value="UniProtKB-KW"/>
</dbReference>
<dbReference type="GO" id="GO:0061630">
    <property type="term" value="F:ubiquitin protein ligase activity"/>
    <property type="evidence" value="ECO:0007669"/>
    <property type="project" value="UniProtKB-EC"/>
</dbReference>
<dbReference type="GO" id="GO:0000209">
    <property type="term" value="P:protein polyubiquitination"/>
    <property type="evidence" value="ECO:0007669"/>
    <property type="project" value="Ensembl"/>
</dbReference>
<dbReference type="GO" id="GO:0008270">
    <property type="term" value="F:zinc ion binding"/>
    <property type="evidence" value="ECO:0007669"/>
    <property type="project" value="UniProtKB-KW"/>
</dbReference>
<dbReference type="UniPathway" id="UPA00143"/>
<keyword evidence="11" id="KW-0498">Mitosis</keyword>
<evidence type="ECO:0000256" key="11">
    <source>
        <dbReference type="ARBA" id="ARBA00022776"/>
    </source>
</evidence>
<evidence type="ECO:0000256" key="8">
    <source>
        <dbReference type="ARBA" id="ARBA00022679"/>
    </source>
</evidence>
<dbReference type="AlphaFoldDB" id="A0A8C7E347"/>
<evidence type="ECO:0000256" key="15">
    <source>
        <dbReference type="ARBA" id="ARBA00023306"/>
    </source>
</evidence>